<feature type="region of interest" description="Disordered" evidence="1">
    <location>
        <begin position="89"/>
        <end position="109"/>
    </location>
</feature>
<dbReference type="AlphaFoldDB" id="A0A0D7A6V7"/>
<sequence>MSATLTTAPDSTKGDSVGSPGNGKHVQPHVSNLPRRPRRNIIQRQLSSSTESDSEILVGQTVKVVPPPVPTKPISHVRISQTTSAKLQSKRPNTVGRRFLPPRTPMPDTQVVEKDQRDCARATAARRCVQEVGCEDYYGADRIFVAFDDGDGGAWWTSAPTWQSVIVLGRVEVGKPVSSETLVYYVPVPMKTGNDRGIPNITHAQLSRACRFFSASRSNPGQCRKLLIVAPTRDHAVDAIAIAACYLTAAPCIAFTTERDDGDDNDDTPEPPCQIVVQEATPTLDDAETRDSPIHSLCMRMQDLPSHPRVLRRHDTGFLYLPSAPSSPNGTSSSPLVDGLTQPPSFFALVGNDILNPDDIESGHIDLEKSISQRHGMEGILAAEPAGPPPWAAGHLEVSSAMPEGPAAADTAAMSTSSSSSASHRSTDGLGISGVDTAPTGHTGERPCKSDFTSSSRAGSAGPGQSALSRPQLAAPRAPSLGERMAIRTLKEEWRGVLSREGMDYLWLCTRWIMAGSPDKAHLLPARPCGVDEALQRKVTFG</sequence>
<evidence type="ECO:0000313" key="2">
    <source>
        <dbReference type="EMBL" id="KIY46109.1"/>
    </source>
</evidence>
<name>A0A0D7A6V7_9AGAR</name>
<evidence type="ECO:0000313" key="3">
    <source>
        <dbReference type="Proteomes" id="UP000054144"/>
    </source>
</evidence>
<proteinExistence type="predicted"/>
<accession>A0A0D7A6V7</accession>
<gene>
    <name evidence="2" type="ORF">FISHEDRAFT_75954</name>
</gene>
<dbReference type="EMBL" id="KN882043">
    <property type="protein sequence ID" value="KIY46109.1"/>
    <property type="molecule type" value="Genomic_DNA"/>
</dbReference>
<protein>
    <submittedName>
        <fullName evidence="2">Uncharacterized protein</fullName>
    </submittedName>
</protein>
<feature type="region of interest" description="Disordered" evidence="1">
    <location>
        <begin position="402"/>
        <end position="480"/>
    </location>
</feature>
<organism evidence="2 3">
    <name type="scientific">Fistulina hepatica ATCC 64428</name>
    <dbReference type="NCBI Taxonomy" id="1128425"/>
    <lineage>
        <taxon>Eukaryota</taxon>
        <taxon>Fungi</taxon>
        <taxon>Dikarya</taxon>
        <taxon>Basidiomycota</taxon>
        <taxon>Agaricomycotina</taxon>
        <taxon>Agaricomycetes</taxon>
        <taxon>Agaricomycetidae</taxon>
        <taxon>Agaricales</taxon>
        <taxon>Fistulinaceae</taxon>
        <taxon>Fistulina</taxon>
    </lineage>
</organism>
<feature type="compositionally biased region" description="Low complexity" evidence="1">
    <location>
        <begin position="407"/>
        <end position="424"/>
    </location>
</feature>
<reference evidence="2 3" key="1">
    <citation type="journal article" date="2015" name="Fungal Genet. Biol.">
        <title>Evolution of novel wood decay mechanisms in Agaricales revealed by the genome sequences of Fistulina hepatica and Cylindrobasidium torrendii.</title>
        <authorList>
            <person name="Floudas D."/>
            <person name="Held B.W."/>
            <person name="Riley R."/>
            <person name="Nagy L.G."/>
            <person name="Koehler G."/>
            <person name="Ransdell A.S."/>
            <person name="Younus H."/>
            <person name="Chow J."/>
            <person name="Chiniquy J."/>
            <person name="Lipzen A."/>
            <person name="Tritt A."/>
            <person name="Sun H."/>
            <person name="Haridas S."/>
            <person name="LaButti K."/>
            <person name="Ohm R.A."/>
            <person name="Kues U."/>
            <person name="Blanchette R.A."/>
            <person name="Grigoriev I.V."/>
            <person name="Minto R.E."/>
            <person name="Hibbett D.S."/>
        </authorList>
    </citation>
    <scope>NUCLEOTIDE SEQUENCE [LARGE SCALE GENOMIC DNA]</scope>
    <source>
        <strain evidence="2 3">ATCC 64428</strain>
    </source>
</reference>
<dbReference type="Proteomes" id="UP000054144">
    <property type="component" value="Unassembled WGS sequence"/>
</dbReference>
<evidence type="ECO:0000256" key="1">
    <source>
        <dbReference type="SAM" id="MobiDB-lite"/>
    </source>
</evidence>
<feature type="compositionally biased region" description="Polar residues" evidence="1">
    <location>
        <begin position="1"/>
        <end position="10"/>
    </location>
</feature>
<keyword evidence="3" id="KW-1185">Reference proteome</keyword>
<feature type="region of interest" description="Disordered" evidence="1">
    <location>
        <begin position="1"/>
        <end position="39"/>
    </location>
</feature>